<evidence type="ECO:0000256" key="3">
    <source>
        <dbReference type="ARBA" id="ARBA00022670"/>
    </source>
</evidence>
<dbReference type="PRINTS" id="PR00723">
    <property type="entry name" value="SUBTILISIN"/>
</dbReference>
<evidence type="ECO:0000259" key="11">
    <source>
        <dbReference type="Pfam" id="PF00082"/>
    </source>
</evidence>
<keyword evidence="5 8" id="KW-0378">Hydrolase</keyword>
<proteinExistence type="inferred from homology"/>
<evidence type="ECO:0000259" key="12">
    <source>
        <dbReference type="Pfam" id="PF02225"/>
    </source>
</evidence>
<feature type="active site" description="Charge relay system" evidence="7 8">
    <location>
        <position position="225"/>
    </location>
</feature>
<feature type="domain" description="PA" evidence="12">
    <location>
        <begin position="380"/>
        <end position="455"/>
    </location>
</feature>
<dbReference type="CDD" id="cd07489">
    <property type="entry name" value="Peptidases_S8_5"/>
    <property type="match status" value="1"/>
</dbReference>
<evidence type="ECO:0000256" key="9">
    <source>
        <dbReference type="RuleBase" id="RU003355"/>
    </source>
</evidence>
<dbReference type="EMBL" id="PJQM01000724">
    <property type="protein sequence ID" value="RCI04298.1"/>
    <property type="molecule type" value="Genomic_DNA"/>
</dbReference>
<dbReference type="SUPFAM" id="SSF52025">
    <property type="entry name" value="PA domain"/>
    <property type="match status" value="1"/>
</dbReference>
<dbReference type="Pfam" id="PF06280">
    <property type="entry name" value="fn3_5"/>
    <property type="match status" value="1"/>
</dbReference>
<dbReference type="Gene3D" id="3.40.50.200">
    <property type="entry name" value="Peptidase S8/S53 domain"/>
    <property type="match status" value="1"/>
</dbReference>
<dbReference type="GO" id="GO:0016020">
    <property type="term" value="C:membrane"/>
    <property type="evidence" value="ECO:0007669"/>
    <property type="project" value="InterPro"/>
</dbReference>
<dbReference type="InterPro" id="IPR015500">
    <property type="entry name" value="Peptidase_S8_subtilisin-rel"/>
</dbReference>
<organism evidence="14 15">
    <name type="scientific">Rhizopus stolonifer</name>
    <name type="common">Rhizopus nigricans</name>
    <dbReference type="NCBI Taxonomy" id="4846"/>
    <lineage>
        <taxon>Eukaryota</taxon>
        <taxon>Fungi</taxon>
        <taxon>Fungi incertae sedis</taxon>
        <taxon>Mucoromycota</taxon>
        <taxon>Mucoromycotina</taxon>
        <taxon>Mucoromycetes</taxon>
        <taxon>Mucorales</taxon>
        <taxon>Mucorineae</taxon>
        <taxon>Rhizopodaceae</taxon>
        <taxon>Rhizopus</taxon>
    </lineage>
</organism>
<keyword evidence="15" id="KW-1185">Reference proteome</keyword>
<comment type="caution">
    <text evidence="14">The sequence shown here is derived from an EMBL/GenBank/DDBJ whole genome shotgun (WGS) entry which is preliminary data.</text>
</comment>
<comment type="similarity">
    <text evidence="1 8 9">Belongs to the peptidase S8 family.</text>
</comment>
<dbReference type="Proteomes" id="UP000253551">
    <property type="component" value="Unassembled WGS sequence"/>
</dbReference>
<keyword evidence="2" id="KW-0964">Secreted</keyword>
<dbReference type="PANTHER" id="PTHR43399:SF4">
    <property type="entry name" value="CELL WALL-ASSOCIATED PROTEASE"/>
    <property type="match status" value="1"/>
</dbReference>
<feature type="active site" description="Charge relay system" evidence="7 8">
    <location>
        <position position="526"/>
    </location>
</feature>
<dbReference type="Gene3D" id="3.50.30.30">
    <property type="match status" value="1"/>
</dbReference>
<evidence type="ECO:0000256" key="2">
    <source>
        <dbReference type="ARBA" id="ARBA00022525"/>
    </source>
</evidence>
<dbReference type="InterPro" id="IPR023827">
    <property type="entry name" value="Peptidase_S8_Asp-AS"/>
</dbReference>
<dbReference type="OrthoDB" id="206201at2759"/>
<accession>A0A367KQ28</accession>
<dbReference type="SUPFAM" id="SSF52743">
    <property type="entry name" value="Subtilisin-like"/>
    <property type="match status" value="1"/>
</dbReference>
<protein>
    <recommendedName>
        <fullName evidence="16">Minor extracellular protease vpr</fullName>
    </recommendedName>
</protein>
<feature type="signal peptide" evidence="10">
    <location>
        <begin position="1"/>
        <end position="18"/>
    </location>
</feature>
<dbReference type="InterPro" id="IPR051048">
    <property type="entry name" value="Peptidase_S8/S53_subtilisin"/>
</dbReference>
<dbReference type="GO" id="GO:0006508">
    <property type="term" value="P:proteolysis"/>
    <property type="evidence" value="ECO:0007669"/>
    <property type="project" value="UniProtKB-KW"/>
</dbReference>
<evidence type="ECO:0000259" key="13">
    <source>
        <dbReference type="Pfam" id="PF06280"/>
    </source>
</evidence>
<dbReference type="PROSITE" id="PS00138">
    <property type="entry name" value="SUBTILASE_SER"/>
    <property type="match status" value="1"/>
</dbReference>
<reference evidence="14 15" key="1">
    <citation type="journal article" date="2018" name="G3 (Bethesda)">
        <title>Phylogenetic and Phylogenomic Definition of Rhizopus Species.</title>
        <authorList>
            <person name="Gryganskyi A.P."/>
            <person name="Golan J."/>
            <person name="Dolatabadi S."/>
            <person name="Mondo S."/>
            <person name="Robb S."/>
            <person name="Idnurm A."/>
            <person name="Muszewska A."/>
            <person name="Steczkiewicz K."/>
            <person name="Masonjones S."/>
            <person name="Liao H.L."/>
            <person name="Gajdeczka M.T."/>
            <person name="Anike F."/>
            <person name="Vuek A."/>
            <person name="Anishchenko I.M."/>
            <person name="Voigt K."/>
            <person name="de Hoog G.S."/>
            <person name="Smith M.E."/>
            <person name="Heitman J."/>
            <person name="Vilgalys R."/>
            <person name="Stajich J.E."/>
        </authorList>
    </citation>
    <scope>NUCLEOTIDE SEQUENCE [LARGE SCALE GENOMIC DNA]</scope>
    <source>
        <strain evidence="14 15">LSU 92-RS-03</strain>
    </source>
</reference>
<dbReference type="InterPro" id="IPR000209">
    <property type="entry name" value="Peptidase_S8/S53_dom"/>
</dbReference>
<dbReference type="PROSITE" id="PS00137">
    <property type="entry name" value="SUBTILASE_HIS"/>
    <property type="match status" value="1"/>
</dbReference>
<dbReference type="PROSITE" id="PS51892">
    <property type="entry name" value="SUBTILASE"/>
    <property type="match status" value="1"/>
</dbReference>
<gene>
    <name evidence="14" type="ORF">CU098_010855</name>
</gene>
<name>A0A367KQ28_RHIST</name>
<evidence type="ECO:0000256" key="10">
    <source>
        <dbReference type="SAM" id="SignalP"/>
    </source>
</evidence>
<evidence type="ECO:0000256" key="1">
    <source>
        <dbReference type="ARBA" id="ARBA00011073"/>
    </source>
</evidence>
<dbReference type="PROSITE" id="PS00136">
    <property type="entry name" value="SUBTILASE_ASP"/>
    <property type="match status" value="1"/>
</dbReference>
<feature type="chain" id="PRO_5017059819" description="Minor extracellular protease vpr" evidence="10">
    <location>
        <begin position="19"/>
        <end position="837"/>
    </location>
</feature>
<dbReference type="GO" id="GO:0004252">
    <property type="term" value="F:serine-type endopeptidase activity"/>
    <property type="evidence" value="ECO:0007669"/>
    <property type="project" value="UniProtKB-UniRule"/>
</dbReference>
<feature type="domain" description="Peptidase S8/S53" evidence="11">
    <location>
        <begin position="161"/>
        <end position="561"/>
    </location>
</feature>
<evidence type="ECO:0000256" key="8">
    <source>
        <dbReference type="PROSITE-ProRule" id="PRU01240"/>
    </source>
</evidence>
<dbReference type="InterPro" id="IPR022398">
    <property type="entry name" value="Peptidase_S8_His-AS"/>
</dbReference>
<sequence>MRIFLISALFLSVGAISAFKSSTLGHIIPGRYIIEFDQDYQGSPMDFVSRVQNDLLGDTHVKMAMAYDSLVFRGISISVTDLSLHKKNPEHFVIRKILQQRQVKHVYPVREIPRPTVKRHAHVSAYNTAELPIISIPQNGSPLPFTHQTTQVDRVHSEVQGDQIIVGIIDTGIDYRHPAFGSGFGPGYPVKYGYDLVGDNFNSMDPSTISESSTPLDACEEGSGHGTHVAGIIAANDKLLNFTGIAPQVTLGAWRIFGCDGSTSNDLVIKALLSCNVINLSLGSPSNWADDPTSLVANRISEKGSIVVAAAGNEGGEGPFYISAPGSGKSTVSVASIDNTYILTPAFQVKDGTNYPYIMSTNTESFLEGSIISYSTDSPDNDACNGTQPSQDLTGHIVLVQRGTCTLNEKIQTVQDLGASAVIIYDNQPEKIFRPKADAATIPVISITMISGQQIKAQINESPLEVVSKMVLTPQKVPTSDQISGFSSVGPLYDMGLKPDLAAPGGYIFSTLPLANGGYGVLSGTSMASPFVAGALALFMQTHGKNVSHTFIKEHFQNYAQPVLNQSPIRQGAGLIQVFDAIHQPVHVSPGHLSFNDTTHIQPKQLTIHNPTQHNITYTVQHLSGSSITPFLLWNQQFLPYSQPTTEPILAHLSYSHPKFTLQPNQSFQLSVHVDQISGESRGEPFPIYGGYIQLLPSLTELKTIHIPYIGVRGSLDQARIFADGFPKVLPDQEPLTIMYRLLTGTPRLITQVLDENMQLIGLASDDQFIPRNTLSNFVFIDRWNATMIPLGSESIGDLEPIPKGSYYLRWKALRLLSDPQLESSWESQVSSLIDIQ</sequence>
<dbReference type="AlphaFoldDB" id="A0A367KQ28"/>
<dbReference type="InterPro" id="IPR010435">
    <property type="entry name" value="C5a/SBT2-like_Fn3"/>
</dbReference>
<dbReference type="InterPro" id="IPR023828">
    <property type="entry name" value="Peptidase_S8_Ser-AS"/>
</dbReference>
<dbReference type="InterPro" id="IPR003137">
    <property type="entry name" value="PA_domain"/>
</dbReference>
<keyword evidence="6 8" id="KW-0720">Serine protease</keyword>
<dbReference type="PANTHER" id="PTHR43399">
    <property type="entry name" value="SUBTILISIN-RELATED"/>
    <property type="match status" value="1"/>
</dbReference>
<evidence type="ECO:0000313" key="14">
    <source>
        <dbReference type="EMBL" id="RCI04298.1"/>
    </source>
</evidence>
<feature type="active site" description="Charge relay system" evidence="7 8">
    <location>
        <position position="170"/>
    </location>
</feature>
<keyword evidence="4 10" id="KW-0732">Signal</keyword>
<evidence type="ECO:0008006" key="16">
    <source>
        <dbReference type="Google" id="ProtNLM"/>
    </source>
</evidence>
<dbReference type="Pfam" id="PF02225">
    <property type="entry name" value="PA"/>
    <property type="match status" value="1"/>
</dbReference>
<dbReference type="STRING" id="4846.A0A367KQ28"/>
<feature type="domain" description="C5a peptidase/Subtilisin-like protease SBT2-like Fn3-like" evidence="13">
    <location>
        <begin position="594"/>
        <end position="709"/>
    </location>
</feature>
<evidence type="ECO:0000256" key="5">
    <source>
        <dbReference type="ARBA" id="ARBA00022801"/>
    </source>
</evidence>
<evidence type="ECO:0000313" key="15">
    <source>
        <dbReference type="Proteomes" id="UP000253551"/>
    </source>
</evidence>
<evidence type="ECO:0000256" key="6">
    <source>
        <dbReference type="ARBA" id="ARBA00022825"/>
    </source>
</evidence>
<dbReference type="InterPro" id="IPR034187">
    <property type="entry name" value="Peptidases_S8_5"/>
</dbReference>
<keyword evidence="3 8" id="KW-0645">Protease</keyword>
<evidence type="ECO:0000256" key="4">
    <source>
        <dbReference type="ARBA" id="ARBA00022729"/>
    </source>
</evidence>
<evidence type="ECO:0000256" key="7">
    <source>
        <dbReference type="PIRSR" id="PIRSR615500-1"/>
    </source>
</evidence>
<dbReference type="Pfam" id="PF00082">
    <property type="entry name" value="Peptidase_S8"/>
    <property type="match status" value="1"/>
</dbReference>
<dbReference type="InterPro" id="IPR036852">
    <property type="entry name" value="Peptidase_S8/S53_dom_sf"/>
</dbReference>
<dbReference type="InterPro" id="IPR046450">
    <property type="entry name" value="PA_dom_sf"/>
</dbReference>